<dbReference type="PANTHER" id="PTHR34836:SF1">
    <property type="entry name" value="OS09G0428600 PROTEIN"/>
    <property type="match status" value="1"/>
</dbReference>
<reference evidence="1 2" key="1">
    <citation type="submission" date="2024-02" db="EMBL/GenBank/DDBJ databases">
        <authorList>
            <person name="Vignale AGUSTIN F."/>
            <person name="Sosa J E."/>
            <person name="Modenutti C."/>
        </authorList>
    </citation>
    <scope>NUCLEOTIDE SEQUENCE [LARGE SCALE GENOMIC DNA]</scope>
</reference>
<gene>
    <name evidence="1" type="ORF">ILEXP_LOCUS40246</name>
</gene>
<evidence type="ECO:0000313" key="2">
    <source>
        <dbReference type="Proteomes" id="UP001642360"/>
    </source>
</evidence>
<organism evidence="1 2">
    <name type="scientific">Ilex paraguariensis</name>
    <name type="common">yerba mate</name>
    <dbReference type="NCBI Taxonomy" id="185542"/>
    <lineage>
        <taxon>Eukaryota</taxon>
        <taxon>Viridiplantae</taxon>
        <taxon>Streptophyta</taxon>
        <taxon>Embryophyta</taxon>
        <taxon>Tracheophyta</taxon>
        <taxon>Spermatophyta</taxon>
        <taxon>Magnoliopsida</taxon>
        <taxon>eudicotyledons</taxon>
        <taxon>Gunneridae</taxon>
        <taxon>Pentapetalae</taxon>
        <taxon>asterids</taxon>
        <taxon>campanulids</taxon>
        <taxon>Aquifoliales</taxon>
        <taxon>Aquifoliaceae</taxon>
        <taxon>Ilex</taxon>
    </lineage>
</organism>
<dbReference type="SUPFAM" id="SSF53850">
    <property type="entry name" value="Periplasmic binding protein-like II"/>
    <property type="match status" value="1"/>
</dbReference>
<evidence type="ECO:0000313" key="1">
    <source>
        <dbReference type="EMBL" id="CAK9170745.1"/>
    </source>
</evidence>
<sequence>MAMHGTKLRIGVPRNCGFKELVYWDRKPQTNETNFNGFCIDVFKAAIEALPFDVPYEFIPFGGTYNDLIYQVYLQNYDAAVGDITPTANRSLLSLED</sequence>
<dbReference type="AlphaFoldDB" id="A0ABC8TMQ8"/>
<dbReference type="Gene3D" id="3.40.190.10">
    <property type="entry name" value="Periplasmic binding protein-like II"/>
    <property type="match status" value="1"/>
</dbReference>
<dbReference type="Proteomes" id="UP001642360">
    <property type="component" value="Unassembled WGS sequence"/>
</dbReference>
<keyword evidence="2" id="KW-1185">Reference proteome</keyword>
<name>A0ABC8TMQ8_9AQUA</name>
<dbReference type="PANTHER" id="PTHR34836">
    <property type="entry name" value="OS06G0188250 PROTEIN"/>
    <property type="match status" value="1"/>
</dbReference>
<accession>A0ABC8TMQ8</accession>
<dbReference type="EMBL" id="CAUOFW020005563">
    <property type="protein sequence ID" value="CAK9170745.1"/>
    <property type="molecule type" value="Genomic_DNA"/>
</dbReference>
<proteinExistence type="predicted"/>
<protein>
    <submittedName>
        <fullName evidence="1">Uncharacterized protein</fullName>
    </submittedName>
</protein>
<dbReference type="InterPro" id="IPR015683">
    <property type="entry name" value="Ionotropic_Glu_rcpt"/>
</dbReference>
<comment type="caution">
    <text evidence="1">The sequence shown here is derived from an EMBL/GenBank/DDBJ whole genome shotgun (WGS) entry which is preliminary data.</text>
</comment>